<dbReference type="EMBL" id="CP116425">
    <property type="protein sequence ID" value="WCE72249.1"/>
    <property type="molecule type" value="Genomic_DNA"/>
</dbReference>
<feature type="domain" description="Plasmid replication protein C N-terminal" evidence="2">
    <location>
        <begin position="16"/>
        <end position="165"/>
    </location>
</feature>
<proteinExistence type="predicted"/>
<dbReference type="AlphaFoldDB" id="A0AAX3LU78"/>
<name>A0AAX3LU78_9RHOB</name>
<keyword evidence="4" id="KW-0614">Plasmid</keyword>
<gene>
    <name evidence="4" type="primary">repC</name>
    <name evidence="4" type="ORF">PL336_17405</name>
</gene>
<dbReference type="CDD" id="cd00090">
    <property type="entry name" value="HTH_ARSR"/>
    <property type="match status" value="1"/>
</dbReference>
<reference evidence="4" key="1">
    <citation type="submission" date="2023-01" db="EMBL/GenBank/DDBJ databases">
        <title>Comparative genomic analysis of cold water coral derived Sulfitobacter faviae: insights into their metabolism and habitat adaptation.</title>
        <authorList>
            <person name="Guo Y."/>
            <person name="Lin S."/>
            <person name="Huang Z."/>
            <person name="Tang K."/>
            <person name="Wang X."/>
        </authorList>
    </citation>
    <scope>NUCLEOTIDE SEQUENCE</scope>
    <source>
        <strain evidence="4">SCSIO W_1865</strain>
        <plasmid evidence="4">unnamed2</plasmid>
    </source>
</reference>
<protein>
    <submittedName>
        <fullName evidence="4">Plasmid replication protein RepC</fullName>
    </submittedName>
</protein>
<dbReference type="InterPro" id="IPR021760">
    <property type="entry name" value="RepC_C"/>
</dbReference>
<dbReference type="NCBIfam" id="NF040974">
    <property type="entry name" value="RepABC_RepC"/>
    <property type="match status" value="1"/>
</dbReference>
<dbReference type="Pfam" id="PF11800">
    <property type="entry name" value="RP-C_C"/>
    <property type="match status" value="1"/>
</dbReference>
<dbReference type="InterPro" id="IPR011991">
    <property type="entry name" value="ArsR-like_HTH"/>
</dbReference>
<evidence type="ECO:0000259" key="3">
    <source>
        <dbReference type="Pfam" id="PF11800"/>
    </source>
</evidence>
<evidence type="ECO:0000256" key="1">
    <source>
        <dbReference type="SAM" id="MobiDB-lite"/>
    </source>
</evidence>
<dbReference type="GO" id="GO:0006355">
    <property type="term" value="P:regulation of DNA-templated transcription"/>
    <property type="evidence" value="ECO:0007669"/>
    <property type="project" value="UniProtKB-ARBA"/>
</dbReference>
<accession>A0AAX3LU78</accession>
<dbReference type="InterPro" id="IPR047611">
    <property type="entry name" value="RepABC_RepC"/>
</dbReference>
<evidence type="ECO:0000313" key="4">
    <source>
        <dbReference type="EMBL" id="WCE72249.1"/>
    </source>
</evidence>
<dbReference type="SUPFAM" id="SSF46785">
    <property type="entry name" value="Winged helix' DNA-binding domain"/>
    <property type="match status" value="1"/>
</dbReference>
<sequence>MENTFRTAFGRPKSATQVECEGPDKWALLDRLTTAAEAFDLSHRTLTVLKALLSFLPSRHIPDGAAGIVFASNARLSERLHGMPESTLRRHLAQLVRVGLIARHDSPNRKRFARNQGGAIALAFGFDLAPLVVQATMIETAAQAAEAERERLQALRDRVLVLRHALIRKGCGEGLADEAGRVLRRKPDEMALSELEEALRVALENACGEEPVGETAPVPPAPLTDQMSANDGENERHIQDSDKSYFDSEERGQGNKNPRTADKSEPDYSEKEKSVSFADVVDACTEAGIFFPDAMQNWGDVVRVGDRIAPMLGIDPPVLNEAKRDMGAESAAVTVLCLLEKAATIRSPGAYLRRLTQMARNGAFSLGPMVSALANRRNCQLTI</sequence>
<feature type="region of interest" description="Disordered" evidence="1">
    <location>
        <begin position="208"/>
        <end position="272"/>
    </location>
</feature>
<feature type="domain" description="Plasmid replication protein C C-terminal" evidence="3">
    <location>
        <begin position="279"/>
        <end position="375"/>
    </location>
</feature>
<dbReference type="InterPro" id="IPR036390">
    <property type="entry name" value="WH_DNA-bd_sf"/>
</dbReference>
<dbReference type="Pfam" id="PF03428">
    <property type="entry name" value="RP-C"/>
    <property type="match status" value="1"/>
</dbReference>
<organism evidence="4 5">
    <name type="scientific">Sulfitobacter faviae</name>
    <dbReference type="NCBI Taxonomy" id="1775881"/>
    <lineage>
        <taxon>Bacteria</taxon>
        <taxon>Pseudomonadati</taxon>
        <taxon>Pseudomonadota</taxon>
        <taxon>Alphaproteobacteria</taxon>
        <taxon>Rhodobacterales</taxon>
        <taxon>Roseobacteraceae</taxon>
        <taxon>Sulfitobacter</taxon>
    </lineage>
</organism>
<evidence type="ECO:0000313" key="5">
    <source>
        <dbReference type="Proteomes" id="UP001210770"/>
    </source>
</evidence>
<dbReference type="RefSeq" id="WP_271690277.1">
    <property type="nucleotide sequence ID" value="NZ_CP116425.1"/>
</dbReference>
<geneLocation type="plasmid" evidence="4 5">
    <name>unnamed2</name>
</geneLocation>
<dbReference type="InterPro" id="IPR005090">
    <property type="entry name" value="RepC_N"/>
</dbReference>
<evidence type="ECO:0000259" key="2">
    <source>
        <dbReference type="Pfam" id="PF03428"/>
    </source>
</evidence>
<feature type="compositionally biased region" description="Basic and acidic residues" evidence="1">
    <location>
        <begin position="233"/>
        <end position="272"/>
    </location>
</feature>
<dbReference type="Proteomes" id="UP001210770">
    <property type="component" value="Plasmid unnamed2"/>
</dbReference>